<dbReference type="EMBL" id="NBAG03000519">
    <property type="protein sequence ID" value="PNI17778.1"/>
    <property type="molecule type" value="Genomic_DNA"/>
</dbReference>
<dbReference type="AlphaFoldDB" id="A0A2J8J4T4"/>
<accession>A0A2J8J4T4</accession>
<gene>
    <name evidence="1" type="ORF">CK820_G0050667</name>
</gene>
<protein>
    <submittedName>
        <fullName evidence="1">MPP1 isoform 2</fullName>
    </submittedName>
</protein>
<comment type="caution">
    <text evidence="1">The sequence shown here is derived from an EMBL/GenBank/DDBJ whole genome shotgun (WGS) entry which is preliminary data.</text>
</comment>
<organism evidence="1 2">
    <name type="scientific">Pan troglodytes</name>
    <name type="common">Chimpanzee</name>
    <dbReference type="NCBI Taxonomy" id="9598"/>
    <lineage>
        <taxon>Eukaryota</taxon>
        <taxon>Metazoa</taxon>
        <taxon>Chordata</taxon>
        <taxon>Craniata</taxon>
        <taxon>Vertebrata</taxon>
        <taxon>Euteleostomi</taxon>
        <taxon>Mammalia</taxon>
        <taxon>Eutheria</taxon>
        <taxon>Euarchontoglires</taxon>
        <taxon>Primates</taxon>
        <taxon>Haplorrhini</taxon>
        <taxon>Catarrhini</taxon>
        <taxon>Hominidae</taxon>
        <taxon>Pan</taxon>
    </lineage>
</organism>
<evidence type="ECO:0000313" key="1">
    <source>
        <dbReference type="EMBL" id="PNI17778.1"/>
    </source>
</evidence>
<sequence length="89" mass="9549">MTLKASEGESGGSMHTALSDLYLEHLLQKRSRPELPLSNCLCPLNPAADVSSEGAFRAAGIATAALCLIKGQRLQNKGQTWSPGLYRIH</sequence>
<reference evidence="1 2" key="1">
    <citation type="submission" date="2017-12" db="EMBL/GenBank/DDBJ databases">
        <title>High-resolution comparative analysis of great ape genomes.</title>
        <authorList>
            <person name="Pollen A."/>
            <person name="Hastie A."/>
            <person name="Hormozdiari F."/>
            <person name="Dougherty M."/>
            <person name="Liu R."/>
            <person name="Chaisson M."/>
            <person name="Hoppe E."/>
            <person name="Hill C."/>
            <person name="Pang A."/>
            <person name="Hillier L."/>
            <person name="Baker C."/>
            <person name="Armstrong J."/>
            <person name="Shendure J."/>
            <person name="Paten B."/>
            <person name="Wilson R."/>
            <person name="Chao H."/>
            <person name="Schneider V."/>
            <person name="Ventura M."/>
            <person name="Kronenberg Z."/>
            <person name="Murali S."/>
            <person name="Gordon D."/>
            <person name="Cantsilieris S."/>
            <person name="Munson K."/>
            <person name="Nelson B."/>
            <person name="Raja A."/>
            <person name="Underwood J."/>
            <person name="Diekhans M."/>
            <person name="Fiddes I."/>
            <person name="Haussler D."/>
            <person name="Eichler E."/>
        </authorList>
    </citation>
    <scope>NUCLEOTIDE SEQUENCE [LARGE SCALE GENOMIC DNA]</scope>
    <source>
        <strain evidence="1">Yerkes chimp pedigree #C0471</strain>
    </source>
</reference>
<name>A0A2J8J4T4_PANTR</name>
<dbReference type="Proteomes" id="UP000236370">
    <property type="component" value="Unassembled WGS sequence"/>
</dbReference>
<proteinExistence type="predicted"/>
<evidence type="ECO:0000313" key="2">
    <source>
        <dbReference type="Proteomes" id="UP000236370"/>
    </source>
</evidence>